<sequence length="210" mass="23521">MKKWLLFCLLYIPLLGVLFIYRNEIMDWSQNNASYTNLTILTTVFAIFPVLPFKLIIALLGYAFGPVMGGMVSWLGTMISSLITYGVFRWLLRDTGDSYLKKIPGLKGLTIMMQEQTFSAVLLARMIPIIPQMAVNVYAGTAGLPFWSYMIASGLGRLPSIALYAYAGKNAAEHPLATLTIFIIYVLLLVLAFVSYRKRLKQIQEVEDGS</sequence>
<keyword evidence="5 6" id="KW-0472">Membrane</keyword>
<evidence type="ECO:0000313" key="8">
    <source>
        <dbReference type="EMBL" id="WIV18094.1"/>
    </source>
</evidence>
<evidence type="ECO:0000256" key="1">
    <source>
        <dbReference type="ARBA" id="ARBA00004651"/>
    </source>
</evidence>
<dbReference type="Pfam" id="PF09335">
    <property type="entry name" value="VTT_dom"/>
    <property type="match status" value="1"/>
</dbReference>
<feature type="transmembrane region" description="Helical" evidence="6">
    <location>
        <begin position="71"/>
        <end position="92"/>
    </location>
</feature>
<evidence type="ECO:0000259" key="7">
    <source>
        <dbReference type="Pfam" id="PF09335"/>
    </source>
</evidence>
<evidence type="ECO:0000256" key="4">
    <source>
        <dbReference type="ARBA" id="ARBA00022989"/>
    </source>
</evidence>
<dbReference type="Proteomes" id="UP001236415">
    <property type="component" value="Chromosome"/>
</dbReference>
<evidence type="ECO:0000256" key="2">
    <source>
        <dbReference type="ARBA" id="ARBA00022475"/>
    </source>
</evidence>
<dbReference type="PANTHER" id="PTHR12677">
    <property type="entry name" value="GOLGI APPARATUS MEMBRANE PROTEIN TVP38-RELATED"/>
    <property type="match status" value="1"/>
</dbReference>
<feature type="transmembrane region" description="Helical" evidence="6">
    <location>
        <begin position="40"/>
        <end position="64"/>
    </location>
</feature>
<comment type="subcellular location">
    <subcellularLocation>
        <location evidence="1 6">Cell membrane</location>
        <topology evidence="1 6">Multi-pass membrane protein</topology>
    </subcellularLocation>
</comment>
<dbReference type="InterPro" id="IPR015414">
    <property type="entry name" value="TMEM64"/>
</dbReference>
<keyword evidence="2 6" id="KW-1003">Cell membrane</keyword>
<dbReference type="PANTHER" id="PTHR12677:SF59">
    <property type="entry name" value="GOLGI APPARATUS MEMBRANE PROTEIN TVP38-RELATED"/>
    <property type="match status" value="1"/>
</dbReference>
<comment type="caution">
    <text evidence="6">Lacks conserved residue(s) required for the propagation of feature annotation.</text>
</comment>
<dbReference type="InterPro" id="IPR032816">
    <property type="entry name" value="VTT_dom"/>
</dbReference>
<feature type="domain" description="VTT" evidence="7">
    <location>
        <begin position="51"/>
        <end position="169"/>
    </location>
</feature>
<reference evidence="8 9" key="1">
    <citation type="submission" date="2023-06" db="EMBL/GenBank/DDBJ databases">
        <title>Paenibacillus polygonum sp. nov., an endophytic bacterium, isolated from Polygonum lapathifolium L. in Nanji Wetland National Nature Reserve, South of Poyang Lake, Jiangxi Province, China.</title>
        <authorList>
            <person name="Yu Z."/>
        </authorList>
    </citation>
    <scope>NUCLEOTIDE SEQUENCE [LARGE SCALE GENOMIC DNA]</scope>
    <source>
        <strain evidence="8 9">C31</strain>
    </source>
</reference>
<gene>
    <name evidence="8" type="ORF">QPK24_17000</name>
</gene>
<accession>A0ABY8WZ18</accession>
<evidence type="ECO:0000256" key="5">
    <source>
        <dbReference type="ARBA" id="ARBA00023136"/>
    </source>
</evidence>
<keyword evidence="9" id="KW-1185">Reference proteome</keyword>
<feature type="transmembrane region" description="Helical" evidence="6">
    <location>
        <begin position="179"/>
        <end position="196"/>
    </location>
</feature>
<dbReference type="EMBL" id="CP127162">
    <property type="protein sequence ID" value="WIV18094.1"/>
    <property type="molecule type" value="Genomic_DNA"/>
</dbReference>
<comment type="similarity">
    <text evidence="6">Belongs to the TVP38/TMEM64 family.</text>
</comment>
<evidence type="ECO:0000313" key="9">
    <source>
        <dbReference type="Proteomes" id="UP001236415"/>
    </source>
</evidence>
<dbReference type="RefSeq" id="WP_285743168.1">
    <property type="nucleotide sequence ID" value="NZ_CP127162.1"/>
</dbReference>
<evidence type="ECO:0000256" key="6">
    <source>
        <dbReference type="RuleBase" id="RU366058"/>
    </source>
</evidence>
<name>A0ABY8WZ18_9BACL</name>
<keyword evidence="4 6" id="KW-1133">Transmembrane helix</keyword>
<organism evidence="8 9">
    <name type="scientific">Paenibacillus polygoni</name>
    <dbReference type="NCBI Taxonomy" id="3050112"/>
    <lineage>
        <taxon>Bacteria</taxon>
        <taxon>Bacillati</taxon>
        <taxon>Bacillota</taxon>
        <taxon>Bacilli</taxon>
        <taxon>Bacillales</taxon>
        <taxon>Paenibacillaceae</taxon>
        <taxon>Paenibacillus</taxon>
    </lineage>
</organism>
<protein>
    <recommendedName>
        <fullName evidence="6">TVP38/TMEM64 family membrane protein</fullName>
    </recommendedName>
</protein>
<keyword evidence="3 6" id="KW-0812">Transmembrane</keyword>
<evidence type="ECO:0000256" key="3">
    <source>
        <dbReference type="ARBA" id="ARBA00022692"/>
    </source>
</evidence>
<proteinExistence type="inferred from homology"/>